<organism evidence="1 2">
    <name type="scientific">Tabrizicola oligotrophica</name>
    <dbReference type="NCBI Taxonomy" id="2710650"/>
    <lineage>
        <taxon>Bacteria</taxon>
        <taxon>Pseudomonadati</taxon>
        <taxon>Pseudomonadota</taxon>
        <taxon>Alphaproteobacteria</taxon>
        <taxon>Rhodobacterales</taxon>
        <taxon>Paracoccaceae</taxon>
        <taxon>Tabrizicola</taxon>
    </lineage>
</organism>
<comment type="caution">
    <text evidence="1">The sequence shown here is derived from an EMBL/GenBank/DDBJ whole genome shotgun (WGS) entry which is preliminary data.</text>
</comment>
<keyword evidence="2" id="KW-1185">Reference proteome</keyword>
<gene>
    <name evidence="1" type="ORF">G4Z14_00490</name>
</gene>
<dbReference type="AlphaFoldDB" id="A0A6M0QQ48"/>
<dbReference type="Proteomes" id="UP000477782">
    <property type="component" value="Unassembled WGS sequence"/>
</dbReference>
<dbReference type="EMBL" id="JAAIVJ010000001">
    <property type="protein sequence ID" value="NEY88763.1"/>
    <property type="molecule type" value="Genomic_DNA"/>
</dbReference>
<evidence type="ECO:0000313" key="2">
    <source>
        <dbReference type="Proteomes" id="UP000477782"/>
    </source>
</evidence>
<accession>A0A6M0QQ48</accession>
<name>A0A6M0QQ48_9RHOB</name>
<proteinExistence type="predicted"/>
<reference evidence="1 2" key="1">
    <citation type="submission" date="2020-02" db="EMBL/GenBank/DDBJ databases">
        <authorList>
            <person name="Chen W.-M."/>
        </authorList>
    </citation>
    <scope>NUCLEOTIDE SEQUENCE [LARGE SCALE GENOMIC DNA]</scope>
    <source>
        <strain evidence="1 2">KMS-5</strain>
    </source>
</reference>
<sequence>MSDLESRLADLAGRGATITYGALARDLGWRMGALTEALEILIENDARAGLPLRAALCEGRLAGGLPAQGFFLKAAALGFDVTDPAGFAASQRAMLFRVGKP</sequence>
<protein>
    <submittedName>
        <fullName evidence="1">Uncharacterized protein</fullName>
    </submittedName>
</protein>
<dbReference type="RefSeq" id="WP_164622781.1">
    <property type="nucleotide sequence ID" value="NZ_JAAIVJ010000001.1"/>
</dbReference>
<evidence type="ECO:0000313" key="1">
    <source>
        <dbReference type="EMBL" id="NEY88763.1"/>
    </source>
</evidence>